<evidence type="ECO:0000313" key="2">
    <source>
        <dbReference type="Proteomes" id="UP001304813"/>
    </source>
</evidence>
<sequence>MASIIENMITKVTGIPLHPKHESSGASQIEAIERRIFPASGVKTRVHDVIGNAELVTIGGNYSGSENDKDPNNLNRLYIELYRSTETKKELSDKLDSIRNYDYVETILRDLSGEVLTRSYDPTHSEFFIFNTDLEEYSELNEKVNSDLKNLKIYDILADILEDFLLKGQYILKMDYSNDELDDGLDQETTLPAYTKSKMVRIFDAEHRILRDPANYLVLNLFSSHKKLKIKSESGSFYYLKLPRGVIPESIIAKINNLKILEALQPLIELQAIDEKMYFHVQFPPGKDATEAYKECRTYEKLLKSMLSLGKADNADQVIEKISTIKVIPLFGNQQEMRAVSVNKINRIDLEQIKDLRNAISNAIKIKIDGDNSTNSEYYKLVKTIRNCLRISVQEFLIHYIHQKYSIKIKPDDFELKVPEVQGAEDLDMIDYLNMNQSTYKDTLELLKTTVDQVRALMGNPLIDEDELLNNLSDKLQKMTGVKVFRNSADLKEFIENPDNKDVVAAFNSGNNEEGS</sequence>
<dbReference type="EMBL" id="LC779065">
    <property type="protein sequence ID" value="BES79797.1"/>
    <property type="molecule type" value="Genomic_DNA"/>
</dbReference>
<protein>
    <submittedName>
        <fullName evidence="1">Structural protein</fullName>
    </submittedName>
</protein>
<name>A0AA86M7N6_9CAUD</name>
<keyword evidence="2" id="KW-1185">Reference proteome</keyword>
<dbReference type="Proteomes" id="UP001304813">
    <property type="component" value="Segment"/>
</dbReference>
<organism evidence="1 2">
    <name type="scientific">Yersinia phage vB_Yru_GN1</name>
    <dbReference type="NCBI Taxonomy" id="3074381"/>
    <lineage>
        <taxon>Viruses</taxon>
        <taxon>Duplodnaviria</taxon>
        <taxon>Heunggongvirae</taxon>
        <taxon>Uroviricota</taxon>
        <taxon>Caudoviricetes</taxon>
        <taxon>Caudoviricetes incertae sedis</taxon>
        <taxon>Sepahanvirus</taxon>
        <taxon>Sepahanvirus vB-Yru-GN1</taxon>
    </lineage>
</organism>
<evidence type="ECO:0000313" key="1">
    <source>
        <dbReference type="EMBL" id="BES79797.1"/>
    </source>
</evidence>
<accession>A0AA86M7N6</accession>
<reference evidence="1 2" key="1">
    <citation type="submission" date="2023-09" db="EMBL/GenBank/DDBJ databases">
        <title>Analysis of phage genome (vB_Yru_GN1) of the bacterium (Yersinia ruckeri).</title>
        <authorList>
            <person name="Ganjoor M.S."/>
            <person name="Bouzari M."/>
            <person name="Soleimani-Delfan A."/>
        </authorList>
    </citation>
    <scope>NUCLEOTIDE SEQUENCE [LARGE SCALE GENOMIC DNA]</scope>
    <source>
        <strain evidence="2">vB_Yru_GN1</strain>
    </source>
</reference>
<proteinExistence type="predicted"/>